<evidence type="ECO:0000256" key="1">
    <source>
        <dbReference type="SAM" id="Phobius"/>
    </source>
</evidence>
<evidence type="ECO:0000313" key="2">
    <source>
        <dbReference type="EMBL" id="EGD47877.1"/>
    </source>
</evidence>
<reference evidence="2" key="1">
    <citation type="submission" date="2009-07" db="EMBL/GenBank/DDBJ databases">
        <authorList>
            <consortium name="US DOE Joint Genome Institute (JGI-PGF)"/>
            <person name="Lucas S."/>
            <person name="Copeland A."/>
            <person name="Lapidus A."/>
            <person name="Glavina del Rio T."/>
            <person name="Tice H."/>
            <person name="Bruce D."/>
            <person name="Goodwin L."/>
            <person name="Pitluck S."/>
            <person name="Larimer F."/>
            <person name="Land M.L."/>
            <person name="Mouttaki H."/>
            <person name="He Z."/>
            <person name="Zhou J."/>
            <person name="Hemme C.L."/>
        </authorList>
    </citation>
    <scope>NUCLEOTIDE SEQUENCE [LARGE SCALE GENOMIC DNA]</scope>
    <source>
        <strain evidence="2">DSM 2782</strain>
    </source>
</reference>
<reference evidence="2" key="2">
    <citation type="submission" date="2011-01" db="EMBL/GenBank/DDBJ databases">
        <title>The Non-contiguous Finished genome of Clostridium papyrosolvens.</title>
        <authorList>
            <person name="Lucas S."/>
            <person name="Copeland A."/>
            <person name="Lapidus A."/>
            <person name="Cheng J.-F."/>
            <person name="Goodwin L."/>
            <person name="Pitluck S."/>
            <person name="Misra M."/>
            <person name="Chertkov O."/>
            <person name="Detter J.C."/>
            <person name="Han C."/>
            <person name="Tapia R."/>
            <person name="Land M."/>
            <person name="Hauser L."/>
            <person name="Kyrpides N."/>
            <person name="Ivanova N."/>
            <person name="Pagani I."/>
            <person name="Mouttaki H."/>
            <person name="He Z."/>
            <person name="Zhou J."/>
            <person name="Hemme C.L."/>
            <person name="Woyke T."/>
        </authorList>
    </citation>
    <scope>NUCLEOTIDE SEQUENCE [LARGE SCALE GENOMIC DNA]</scope>
    <source>
        <strain evidence="2">DSM 2782</strain>
    </source>
</reference>
<dbReference type="EMBL" id="ACXX02000006">
    <property type="protein sequence ID" value="EGD47877.1"/>
    <property type="molecule type" value="Genomic_DNA"/>
</dbReference>
<proteinExistence type="predicted"/>
<organism evidence="2 3">
    <name type="scientific">Ruminiclostridium papyrosolvens DSM 2782</name>
    <dbReference type="NCBI Taxonomy" id="588581"/>
    <lineage>
        <taxon>Bacteria</taxon>
        <taxon>Bacillati</taxon>
        <taxon>Bacillota</taxon>
        <taxon>Clostridia</taxon>
        <taxon>Eubacteriales</taxon>
        <taxon>Oscillospiraceae</taxon>
        <taxon>Ruminiclostridium</taxon>
    </lineage>
</organism>
<sequence>MCVSLFENATSYSIINTNFFEKFSAILYFLGYLLVVLFGLLTIITAIGEVLKGKVKK</sequence>
<dbReference type="Proteomes" id="UP000003860">
    <property type="component" value="Unassembled WGS sequence"/>
</dbReference>
<evidence type="ECO:0000313" key="3">
    <source>
        <dbReference type="Proteomes" id="UP000003860"/>
    </source>
</evidence>
<feature type="transmembrane region" description="Helical" evidence="1">
    <location>
        <begin position="26"/>
        <end position="51"/>
    </location>
</feature>
<accession>F1TD10</accession>
<gene>
    <name evidence="2" type="ORF">Cpap_2281</name>
</gene>
<name>F1TD10_9FIRM</name>
<keyword evidence="1" id="KW-0812">Transmembrane</keyword>
<dbReference type="AlphaFoldDB" id="F1TD10"/>
<comment type="caution">
    <text evidence="2">The sequence shown here is derived from an EMBL/GenBank/DDBJ whole genome shotgun (WGS) entry which is preliminary data.</text>
</comment>
<protein>
    <submittedName>
        <fullName evidence="2">Uncharacterized protein</fullName>
    </submittedName>
</protein>
<keyword evidence="3" id="KW-1185">Reference proteome</keyword>
<keyword evidence="1" id="KW-1133">Transmembrane helix</keyword>
<keyword evidence="1" id="KW-0472">Membrane</keyword>